<dbReference type="Proteomes" id="UP000019486">
    <property type="component" value="Unassembled WGS sequence"/>
</dbReference>
<dbReference type="RefSeq" id="WP_198038286.1">
    <property type="nucleotide sequence ID" value="NZ_AVFL01000007.1"/>
</dbReference>
<feature type="region of interest" description="Disordered" evidence="1">
    <location>
        <begin position="1"/>
        <end position="23"/>
    </location>
</feature>
<evidence type="ECO:0000313" key="4">
    <source>
        <dbReference type="Proteomes" id="UP000019486"/>
    </source>
</evidence>
<keyword evidence="2" id="KW-1133">Transmembrane helix</keyword>
<evidence type="ECO:0000313" key="3">
    <source>
        <dbReference type="EMBL" id="EWY40458.1"/>
    </source>
</evidence>
<name>W9H9F4_9PROT</name>
<keyword evidence="2" id="KW-0812">Transmembrane</keyword>
<feature type="transmembrane region" description="Helical" evidence="2">
    <location>
        <begin position="107"/>
        <end position="128"/>
    </location>
</feature>
<protein>
    <submittedName>
        <fullName evidence="3">Uncharacterized protein</fullName>
    </submittedName>
</protein>
<feature type="compositionally biased region" description="Polar residues" evidence="1">
    <location>
        <begin position="10"/>
        <end position="21"/>
    </location>
</feature>
<feature type="transmembrane region" description="Helical" evidence="2">
    <location>
        <begin position="36"/>
        <end position="60"/>
    </location>
</feature>
<feature type="transmembrane region" description="Helical" evidence="2">
    <location>
        <begin position="140"/>
        <end position="163"/>
    </location>
</feature>
<organism evidence="3 4">
    <name type="scientific">Skermanella stibiiresistens SB22</name>
    <dbReference type="NCBI Taxonomy" id="1385369"/>
    <lineage>
        <taxon>Bacteria</taxon>
        <taxon>Pseudomonadati</taxon>
        <taxon>Pseudomonadota</taxon>
        <taxon>Alphaproteobacteria</taxon>
        <taxon>Rhodospirillales</taxon>
        <taxon>Azospirillaceae</taxon>
        <taxon>Skermanella</taxon>
    </lineage>
</organism>
<comment type="caution">
    <text evidence="3">The sequence shown here is derived from an EMBL/GenBank/DDBJ whole genome shotgun (WGS) entry which is preliminary data.</text>
</comment>
<evidence type="ECO:0000256" key="2">
    <source>
        <dbReference type="SAM" id="Phobius"/>
    </source>
</evidence>
<accession>W9H9F4</accession>
<evidence type="ECO:0000256" key="1">
    <source>
        <dbReference type="SAM" id="MobiDB-lite"/>
    </source>
</evidence>
<gene>
    <name evidence="3" type="ORF">N825_34755</name>
</gene>
<dbReference type="EMBL" id="AVFL01000007">
    <property type="protein sequence ID" value="EWY40458.1"/>
    <property type="molecule type" value="Genomic_DNA"/>
</dbReference>
<keyword evidence="4" id="KW-1185">Reference proteome</keyword>
<dbReference type="STRING" id="1385369.N825_34755"/>
<keyword evidence="2" id="KW-0472">Membrane</keyword>
<proteinExistence type="predicted"/>
<dbReference type="AlphaFoldDB" id="W9H9F4"/>
<feature type="transmembrane region" description="Helical" evidence="2">
    <location>
        <begin position="72"/>
        <end position="95"/>
    </location>
</feature>
<reference evidence="3 4" key="1">
    <citation type="submission" date="2013-08" db="EMBL/GenBank/DDBJ databases">
        <title>The genome sequence of Skermanella stibiiresistens.</title>
        <authorList>
            <person name="Zhu W."/>
            <person name="Wang G."/>
        </authorList>
    </citation>
    <scope>NUCLEOTIDE SEQUENCE [LARGE SCALE GENOMIC DNA]</scope>
    <source>
        <strain evidence="3 4">SB22</strain>
    </source>
</reference>
<sequence>MADTAKRASGTMTGETTSHSDMATAKYHPDRRWRPVAGFIAGFIGVLVFHQAMLGVLHLVGLTAGQPWSFRLIPPLGIPAVLSAAFWGGVWGIVFSAVHRHFPRGTGYWVVAFLFGAIFPTLVAWFIVQPVKGMPVAGGWQAAGMLTGILVNGAWGLGTALILSRLPGRIRSPS</sequence>